<evidence type="ECO:0000313" key="8">
    <source>
        <dbReference type="Proteomes" id="UP000197270"/>
    </source>
</evidence>
<dbReference type="AlphaFoldDB" id="A0A1D7PH06"/>
<evidence type="ECO:0000313" key="3">
    <source>
        <dbReference type="EMBL" id="AXO08219.1"/>
    </source>
</evidence>
<dbReference type="Proteomes" id="UP000197270">
    <property type="component" value="Unassembled WGS sequence"/>
</dbReference>
<evidence type="ECO:0000313" key="10">
    <source>
        <dbReference type="Proteomes" id="UP000234238"/>
    </source>
</evidence>
<dbReference type="Proteomes" id="UP000234238">
    <property type="component" value="Chromosome"/>
</dbReference>
<protein>
    <submittedName>
        <fullName evidence="5">Succinate dehydrogenase</fullName>
    </submittedName>
</protein>
<accession>A0A2A2XGG4</accession>
<sequence>MELSKRQIFFHLKFYVFVLTDVYPVWLRNKYKINIYVVMIYFYKLFPA</sequence>
<evidence type="ECO:0000313" key="7">
    <source>
        <dbReference type="Proteomes" id="UP000036331"/>
    </source>
</evidence>
<evidence type="ECO:0000313" key="5">
    <source>
        <dbReference type="EMBL" id="PBN76184.1"/>
    </source>
</evidence>
<reference evidence="2 10" key="5">
    <citation type="submission" date="2017-10" db="EMBL/GenBank/DDBJ databases">
        <title>mcr-1 positive E.coli isolates in China.</title>
        <authorList>
            <person name="Li B."/>
            <person name="Wang X."/>
        </authorList>
    </citation>
    <scope>NUCLEOTIDE SEQUENCE [LARGE SCALE GENOMIC DNA]</scope>
    <source>
        <strain evidence="2 10">14EC029</strain>
    </source>
</reference>
<proteinExistence type="predicted"/>
<reference evidence="3 12" key="7">
    <citation type="submission" date="2018-08" db="EMBL/GenBank/DDBJ databases">
        <title>Complete genome sequencing and genomic characterization of five Escherichia coli strains co-producing MCR-1 and ESBLs from different origins in China.</title>
        <authorList>
            <person name="Bai L."/>
        </authorList>
    </citation>
    <scope>NUCLEOTIDE SEQUENCE [LARGE SCALE GENOMIC DNA]</scope>
    <source>
        <strain evidence="3">Cq9</strain>
        <strain evidence="12">cq9</strain>
    </source>
</reference>
<accession>A0A1D7PH06</accession>
<dbReference type="EMBL" id="QFSS01000584">
    <property type="protein sequence ID" value="PZZ53712.1"/>
    <property type="molecule type" value="Genomic_DNA"/>
</dbReference>
<reference evidence="5" key="2">
    <citation type="submission" date="2017-03" db="EMBL/GenBank/DDBJ databases">
        <title>The mobilome is the main driver of stx2-positive O26:H11 Escherichia coli strains evolution.</title>
        <authorList>
            <person name="Delannoy S."/>
            <person name="Mariani-Kurkdjian P."/>
            <person name="Webb H.E."/>
            <person name="Bonacorsi S."/>
            <person name="Fach P."/>
        </authorList>
    </citation>
    <scope>NUCLEOTIDE SEQUENCE</scope>
    <source>
        <strain evidence="5">34870</strain>
    </source>
</reference>
<dbReference type="EMBL" id="NHTF01000057">
    <property type="protein sequence ID" value="OWW54089.1"/>
    <property type="molecule type" value="Genomic_DNA"/>
</dbReference>
<evidence type="ECO:0000313" key="2">
    <source>
        <dbReference type="EMBL" id="AUK00214.1"/>
    </source>
</evidence>
<reference evidence="4 8" key="3">
    <citation type="submission" date="2017-05" db="EMBL/GenBank/DDBJ databases">
        <title>Sequencing of Escherichia coli that cause persistent and transient Mastitis.</title>
        <authorList>
            <person name="Thacker T.C."/>
            <person name="Lippolis J.D."/>
            <person name="Brunelle B.W."/>
            <person name="Casey T.A."/>
            <person name="Reinhardt T.A."/>
            <person name="Sacco R.E."/>
            <person name="Holman D.B."/>
        </authorList>
    </citation>
    <scope>NUCLEOTIDE SEQUENCE [LARGE SCALE GENOMIC DNA]</scope>
    <source>
        <strain evidence="4 8">ECA-B</strain>
    </source>
</reference>
<reference evidence="5 7" key="1">
    <citation type="journal article" date="2015" name="Genome Announc.">
        <title>Draft Genome Sequences of Human-Pathogenic Escherichia coli O26:H11 Strains Carrying the stx2 Gene Only and Circulating in France.</title>
        <authorList>
            <person name="Delannoy S."/>
            <person name="Mariani-Kurkdjian P."/>
            <person name="Bonacorsi S."/>
            <person name="Liguori S."/>
            <person name="Ison S.A."/>
            <person name="Fach P."/>
        </authorList>
    </citation>
    <scope>NUCLEOTIDE SEQUENCE [LARGE SCALE GENOMIC DNA]</scope>
    <source>
        <strain evidence="5 7">34870</strain>
    </source>
</reference>
<evidence type="ECO:0000313" key="9">
    <source>
        <dbReference type="Proteomes" id="UP000225264"/>
    </source>
</evidence>
<evidence type="ECO:0000313" key="4">
    <source>
        <dbReference type="EMBL" id="OWW54089.1"/>
    </source>
</evidence>
<evidence type="ECO:0000313" key="11">
    <source>
        <dbReference type="Proteomes" id="UP000248865"/>
    </source>
</evidence>
<dbReference type="EMBL" id="CP024141">
    <property type="protein sequence ID" value="AUK00214.1"/>
    <property type="molecule type" value="Genomic_DNA"/>
</dbReference>
<dbReference type="EMBL" id="CP024092">
    <property type="protein sequence ID" value="ATP25506.1"/>
    <property type="molecule type" value="Genomic_DNA"/>
</dbReference>
<dbReference type="EMBL" id="CP031546">
    <property type="protein sequence ID" value="AXO08219.1"/>
    <property type="molecule type" value="Genomic_DNA"/>
</dbReference>
<evidence type="ECO:0000313" key="6">
    <source>
        <dbReference type="EMBL" id="PZZ53712.1"/>
    </source>
</evidence>
<dbReference type="Proteomes" id="UP000248865">
    <property type="component" value="Unassembled WGS sequence"/>
</dbReference>
<name>A0A1D7PH06_ECOLX</name>
<reference evidence="1 9" key="4">
    <citation type="submission" date="2017-10" db="EMBL/GenBank/DDBJ databases">
        <title>Genome and in vitro analysis of Escherichia coli resistant to antibiotic.</title>
        <authorList>
            <person name="Pereira U.P."/>
            <person name="Facimoto C.T."/>
            <person name="Campos P.A."/>
            <person name="Araujo B.F."/>
            <person name="Royer S."/>
            <person name="Goncalves I.R."/>
            <person name="Ferreira M.L."/>
            <person name="Gontijo P."/>
            <person name="Ribas R.M."/>
        </authorList>
    </citation>
    <scope>NUCLEOTIDE SEQUENCE [LARGE SCALE GENOMIC DNA]</scope>
    <source>
        <strain evidence="1 9">UFU_EC98</strain>
    </source>
</reference>
<dbReference type="Proteomes" id="UP000036331">
    <property type="component" value="Unassembled WGS sequence"/>
</dbReference>
<evidence type="ECO:0000313" key="1">
    <source>
        <dbReference type="EMBL" id="ATP25506.1"/>
    </source>
</evidence>
<dbReference type="EMBL" id="LDXE02000002">
    <property type="protein sequence ID" value="PBN76184.1"/>
    <property type="molecule type" value="Genomic_DNA"/>
</dbReference>
<gene>
    <name evidence="5" type="ORF">ABE91_014345</name>
    <name evidence="4" type="ORF">CCS08_18285</name>
    <name evidence="1" type="ORF">CQ842_18780</name>
    <name evidence="2" type="ORF">CR538_07135</name>
    <name evidence="6" type="ORF">DIV22_31900</name>
    <name evidence="3" type="ORF">DS732_18640</name>
</gene>
<reference evidence="6 11" key="6">
    <citation type="submission" date="2018-05" db="EMBL/GenBank/DDBJ databases">
        <title>Genomic sequencing of EHEC O26 New European Clone.</title>
        <authorList>
            <person name="Karnisova L."/>
            <person name="Nunvar J."/>
            <person name="Marejkova M."/>
            <person name="Mellmann A."/>
            <person name="Drevinek P."/>
            <person name="Blahova K."/>
            <person name="Bielaszewska M."/>
        </authorList>
    </citation>
    <scope>NUCLEOTIDE SEQUENCE [LARGE SCALE GENOMIC DNA]</scope>
    <source>
        <strain evidence="6 11">14-391</strain>
    </source>
</reference>
<evidence type="ECO:0000313" key="12">
    <source>
        <dbReference type="Proteomes" id="UP000256244"/>
    </source>
</evidence>
<dbReference type="Proteomes" id="UP000256244">
    <property type="component" value="Chromosome"/>
</dbReference>
<organism evidence="5 7">
    <name type="scientific">Escherichia coli</name>
    <dbReference type="NCBI Taxonomy" id="562"/>
    <lineage>
        <taxon>Bacteria</taxon>
        <taxon>Pseudomonadati</taxon>
        <taxon>Pseudomonadota</taxon>
        <taxon>Gammaproteobacteria</taxon>
        <taxon>Enterobacterales</taxon>
        <taxon>Enterobacteriaceae</taxon>
        <taxon>Escherichia</taxon>
    </lineage>
</organism>